<evidence type="ECO:0000259" key="10">
    <source>
        <dbReference type="Pfam" id="PF21082"/>
    </source>
</evidence>
<dbReference type="SUPFAM" id="SSF82689">
    <property type="entry name" value="Mechanosensitive channel protein MscS (YggB), C-terminal domain"/>
    <property type="match status" value="1"/>
</dbReference>
<comment type="caution">
    <text evidence="7">Lacks conserved residue(s) required for the propagation of feature annotation.</text>
</comment>
<feature type="domain" description="Mechanosensitive ion channel MscS C-terminal" evidence="10">
    <location>
        <begin position="186"/>
        <end position="262"/>
    </location>
</feature>
<dbReference type="InterPro" id="IPR008910">
    <property type="entry name" value="MSC_TM_helix"/>
</dbReference>
<feature type="transmembrane region" description="Helical" evidence="7">
    <location>
        <begin position="71"/>
        <end position="90"/>
    </location>
</feature>
<dbReference type="Pfam" id="PF05552">
    <property type="entry name" value="MS_channel_1st_1"/>
    <property type="match status" value="1"/>
</dbReference>
<dbReference type="SUPFAM" id="SSF82861">
    <property type="entry name" value="Mechanosensitive channel protein MscS (YggB), transmembrane region"/>
    <property type="match status" value="1"/>
</dbReference>
<feature type="transmembrane region" description="Helical" evidence="7">
    <location>
        <begin position="32"/>
        <end position="50"/>
    </location>
</feature>
<feature type="transmembrane region" description="Helical" evidence="7">
    <location>
        <begin position="96"/>
        <end position="126"/>
    </location>
</feature>
<name>A0A068SN25_NEOGA</name>
<dbReference type="Pfam" id="PF21082">
    <property type="entry name" value="MS_channel_3rd"/>
    <property type="match status" value="1"/>
</dbReference>
<dbReference type="InterPro" id="IPR011066">
    <property type="entry name" value="MscS_channel_C_sf"/>
</dbReference>
<dbReference type="InterPro" id="IPR006685">
    <property type="entry name" value="MscS_channel_2nd"/>
</dbReference>
<dbReference type="Gene3D" id="2.30.30.60">
    <property type="match status" value="1"/>
</dbReference>
<dbReference type="KEGG" id="ngg:RG540_CH09880"/>
<dbReference type="Pfam" id="PF21088">
    <property type="entry name" value="MS_channel_1st"/>
    <property type="match status" value="1"/>
</dbReference>
<keyword evidence="7" id="KW-0997">Cell inner membrane</keyword>
<evidence type="ECO:0000256" key="3">
    <source>
        <dbReference type="ARBA" id="ARBA00022475"/>
    </source>
</evidence>
<dbReference type="InterPro" id="IPR023408">
    <property type="entry name" value="MscS_beta-dom_sf"/>
</dbReference>
<dbReference type="AlphaFoldDB" id="A0A068SN25"/>
<dbReference type="InterPro" id="IPR010920">
    <property type="entry name" value="LSM_dom_sf"/>
</dbReference>
<comment type="subcellular location">
    <subcellularLocation>
        <location evidence="7">Cell inner membrane</location>
        <topology evidence="7">Multi-pass membrane protein</topology>
    </subcellularLocation>
    <subcellularLocation>
        <location evidence="1">Cell membrane</location>
        <topology evidence="1">Multi-pass membrane protein</topology>
    </subcellularLocation>
</comment>
<dbReference type="Gene3D" id="3.30.70.100">
    <property type="match status" value="1"/>
</dbReference>
<dbReference type="Gene3D" id="1.10.287.1260">
    <property type="match status" value="1"/>
</dbReference>
<evidence type="ECO:0000313" key="12">
    <source>
        <dbReference type="EMBL" id="CDN47176.1"/>
    </source>
</evidence>
<keyword evidence="13" id="KW-1185">Reference proteome</keyword>
<evidence type="ECO:0000313" key="13">
    <source>
        <dbReference type="Proteomes" id="UP000028181"/>
    </source>
</evidence>
<keyword evidence="7" id="KW-0813">Transport</keyword>
<dbReference type="InterPro" id="IPR045275">
    <property type="entry name" value="MscS_archaea/bacteria_type"/>
</dbReference>
<dbReference type="InterPro" id="IPR011014">
    <property type="entry name" value="MscS_channel_TM-2"/>
</dbReference>
<keyword evidence="5 7" id="KW-1133">Transmembrane helix</keyword>
<keyword evidence="3" id="KW-1003">Cell membrane</keyword>
<feature type="domain" description="Mechanosensitive ion channel MscS" evidence="9">
    <location>
        <begin position="113"/>
        <end position="179"/>
    </location>
</feature>
<evidence type="ECO:0000259" key="9">
    <source>
        <dbReference type="Pfam" id="PF00924"/>
    </source>
</evidence>
<dbReference type="PANTHER" id="PTHR30221:SF8">
    <property type="entry name" value="SMALL-CONDUCTANCE MECHANOSENSITIVE CHANNEL"/>
    <property type="match status" value="1"/>
</dbReference>
<proteinExistence type="inferred from homology"/>
<evidence type="ECO:0000256" key="4">
    <source>
        <dbReference type="ARBA" id="ARBA00022692"/>
    </source>
</evidence>
<dbReference type="GeneID" id="24258622"/>
<dbReference type="PATRIC" id="fig|1028800.3.peg.1002"/>
<dbReference type="OrthoDB" id="9814206at2"/>
<feature type="domain" description="Mechanosensitive ion channel transmembrane helices 2/3" evidence="11">
    <location>
        <begin position="70"/>
        <end position="111"/>
    </location>
</feature>
<dbReference type="GO" id="GO:0008381">
    <property type="term" value="F:mechanosensitive monoatomic ion channel activity"/>
    <property type="evidence" value="ECO:0007669"/>
    <property type="project" value="InterPro"/>
</dbReference>
<gene>
    <name evidence="12" type="ORF">RG540_CH09880</name>
</gene>
<dbReference type="InterPro" id="IPR049278">
    <property type="entry name" value="MS_channel_C"/>
</dbReference>
<organism evidence="12 13">
    <name type="scientific">Neorhizobium galegae bv. orientalis str. HAMBI 540</name>
    <dbReference type="NCBI Taxonomy" id="1028800"/>
    <lineage>
        <taxon>Bacteria</taxon>
        <taxon>Pseudomonadati</taxon>
        <taxon>Pseudomonadota</taxon>
        <taxon>Alphaproteobacteria</taxon>
        <taxon>Hyphomicrobiales</taxon>
        <taxon>Rhizobiaceae</taxon>
        <taxon>Rhizobium/Agrobacterium group</taxon>
        <taxon>Neorhizobium</taxon>
    </lineage>
</organism>
<dbReference type="InterPro" id="IPR049142">
    <property type="entry name" value="MS_channel_1st"/>
</dbReference>
<accession>A0A068SN25</accession>
<comment type="function">
    <text evidence="7">Mechanosensitive channel that participates in the regulation of osmotic pressure changes within the cell, opening in response to stretch forces in the membrane lipid bilayer, without the need for other proteins. Contributes to normal resistance to hypoosmotic shock. Forms an ion channel of 1.0 nanosiemens conductance with a slight preference for anions.</text>
</comment>
<evidence type="ECO:0000256" key="7">
    <source>
        <dbReference type="RuleBase" id="RU369025"/>
    </source>
</evidence>
<evidence type="ECO:0000256" key="5">
    <source>
        <dbReference type="ARBA" id="ARBA00022989"/>
    </source>
</evidence>
<dbReference type="HOGENOM" id="CLU_037945_1_1_5"/>
<evidence type="ECO:0000256" key="2">
    <source>
        <dbReference type="ARBA" id="ARBA00008017"/>
    </source>
</evidence>
<keyword evidence="4 7" id="KW-0812">Transmembrane</keyword>
<dbReference type="Pfam" id="PF00924">
    <property type="entry name" value="MS_channel_2nd"/>
    <property type="match status" value="1"/>
</dbReference>
<evidence type="ECO:0000256" key="6">
    <source>
        <dbReference type="ARBA" id="ARBA00023136"/>
    </source>
</evidence>
<keyword evidence="7" id="KW-0406">Ion transport</keyword>
<keyword evidence="7" id="KW-0407">Ion channel</keyword>
<dbReference type="RefSeq" id="WP_038585223.1">
    <property type="nucleotide sequence ID" value="NZ_HG938353.1"/>
</dbReference>
<feature type="compositionally biased region" description="Basic and acidic residues" evidence="8">
    <location>
        <begin position="265"/>
        <end position="274"/>
    </location>
</feature>
<dbReference type="GO" id="GO:0005886">
    <property type="term" value="C:plasma membrane"/>
    <property type="evidence" value="ECO:0007669"/>
    <property type="project" value="UniProtKB-SubCell"/>
</dbReference>
<keyword evidence="6 7" id="KW-0472">Membrane</keyword>
<comment type="subunit">
    <text evidence="7">Homoheptamer.</text>
</comment>
<sequence>MDQASEFVVATRAALAQLSALAVQYSFSAVGAIVLLILGWMAAGLISRWAHRGLSRIHGIDATLSQFFSNIIRYAMLVLVIVMVLGQFGVQTASVLAALGAIGLAVGLALQGTLQNIAAGIMLLVLRPFRVGESIETGSVTGTIVDVGLFATELRTADGVYRLAPNSTLWNVPITNYSRLKTRRNEISVSIGTDRDIGRTQAKLMAIASGDRRVLKDPAPTVYVSEFDAGSAKLTLRYWTKSSDWWETGRDLTRDVKLAFDKFPGDKFLGDKSPEQIPDPQVETRDVTGESGPPAPHGADEPVTQRT</sequence>
<evidence type="ECO:0000259" key="11">
    <source>
        <dbReference type="Pfam" id="PF21088"/>
    </source>
</evidence>
<evidence type="ECO:0000256" key="1">
    <source>
        <dbReference type="ARBA" id="ARBA00004651"/>
    </source>
</evidence>
<comment type="similarity">
    <text evidence="2 7">Belongs to the MscS (TC 1.A.23) family.</text>
</comment>
<dbReference type="eggNOG" id="COG0668">
    <property type="taxonomic scope" value="Bacteria"/>
</dbReference>
<feature type="region of interest" description="Disordered" evidence="8">
    <location>
        <begin position="265"/>
        <end position="307"/>
    </location>
</feature>
<reference evidence="13" key="1">
    <citation type="journal article" date="2014" name="BMC Genomics">
        <title>Genome sequencing of two Neorhizobium galegae strains reveals a noeT gene responsible for the unusual acetylation of the nodulation factors.</title>
        <authorList>
            <person name="Osterman J."/>
            <person name="Marsh J."/>
            <person name="Laine P.K."/>
            <person name="Zeng Z."/>
            <person name="Alatalo E."/>
            <person name="Sullivan J.T."/>
            <person name="Young J.P."/>
            <person name="Thomas-Oates J."/>
            <person name="Paulin L."/>
            <person name="Lindstrom K."/>
        </authorList>
    </citation>
    <scope>NUCLEOTIDE SEQUENCE [LARGE SCALE GENOMIC DNA]</scope>
    <source>
        <strain evidence="13">HAMBI 540</strain>
    </source>
</reference>
<dbReference type="SUPFAM" id="SSF50182">
    <property type="entry name" value="Sm-like ribonucleoproteins"/>
    <property type="match status" value="1"/>
</dbReference>
<dbReference type="PANTHER" id="PTHR30221">
    <property type="entry name" value="SMALL-CONDUCTANCE MECHANOSENSITIVE CHANNEL"/>
    <property type="match status" value="1"/>
</dbReference>
<dbReference type="Proteomes" id="UP000028181">
    <property type="component" value="Chromosome I"/>
</dbReference>
<protein>
    <recommendedName>
        <fullName evidence="7">Small-conductance mechanosensitive channel</fullName>
    </recommendedName>
</protein>
<dbReference type="EMBL" id="HG938353">
    <property type="protein sequence ID" value="CDN47176.1"/>
    <property type="molecule type" value="Genomic_DNA"/>
</dbReference>
<evidence type="ECO:0000256" key="8">
    <source>
        <dbReference type="SAM" id="MobiDB-lite"/>
    </source>
</evidence>